<name>A0A3Q9BUI3_9ACTN</name>
<reference evidence="1 2" key="1">
    <citation type="submission" date="2018-12" db="EMBL/GenBank/DDBJ databases">
        <authorList>
            <person name="Li K."/>
        </authorList>
    </citation>
    <scope>NUCLEOTIDE SEQUENCE [LARGE SCALE GENOMIC DNA]</scope>
    <source>
        <strain evidence="2">CR22</strain>
    </source>
</reference>
<organism evidence="1 2">
    <name type="scientific">Streptomyces aquilus</name>
    <dbReference type="NCBI Taxonomy" id="2548456"/>
    <lineage>
        <taxon>Bacteria</taxon>
        <taxon>Bacillati</taxon>
        <taxon>Actinomycetota</taxon>
        <taxon>Actinomycetes</taxon>
        <taxon>Kitasatosporales</taxon>
        <taxon>Streptomycetaceae</taxon>
        <taxon>Streptomyces</taxon>
    </lineage>
</organism>
<protein>
    <submittedName>
        <fullName evidence="1">Uncharacterized protein</fullName>
    </submittedName>
</protein>
<accession>A0A3Q9BUI3</accession>
<sequence length="139" mass="15293">MDPYLLTMAGTAGTTVVTLLVGEGWQQARDGVIAVWRRFRPEAADEIGRELETSRAALLQLPTGDDQGSDMQQMEGQWIARFVGLLSEHPQAADELQSLMERLRQGAGQSISGGVRLQARAEGSSRIYQAARDQHITER</sequence>
<dbReference type="AlphaFoldDB" id="A0A3Q9BUI3"/>
<dbReference type="KEGG" id="saqu:EJC51_13325"/>
<dbReference type="RefSeq" id="WP_126271273.1">
    <property type="nucleotide sequence ID" value="NZ_CP034463.1"/>
</dbReference>
<keyword evidence="2" id="KW-1185">Reference proteome</keyword>
<evidence type="ECO:0000313" key="2">
    <source>
        <dbReference type="Proteomes" id="UP000280197"/>
    </source>
</evidence>
<dbReference type="EMBL" id="CP034463">
    <property type="protein sequence ID" value="AZP17011.1"/>
    <property type="molecule type" value="Genomic_DNA"/>
</dbReference>
<dbReference type="Proteomes" id="UP000280197">
    <property type="component" value="Chromosome"/>
</dbReference>
<gene>
    <name evidence="1" type="ORF">EJC51_13325</name>
</gene>
<evidence type="ECO:0000313" key="1">
    <source>
        <dbReference type="EMBL" id="AZP17011.1"/>
    </source>
</evidence>
<proteinExistence type="predicted"/>